<evidence type="ECO:0000256" key="4">
    <source>
        <dbReference type="ARBA" id="ARBA00022737"/>
    </source>
</evidence>
<organism evidence="14 15">
    <name type="scientific">Mastacembelus armatus</name>
    <name type="common">zig-zag eel</name>
    <dbReference type="NCBI Taxonomy" id="205130"/>
    <lineage>
        <taxon>Eukaryota</taxon>
        <taxon>Metazoa</taxon>
        <taxon>Chordata</taxon>
        <taxon>Craniata</taxon>
        <taxon>Vertebrata</taxon>
        <taxon>Euteleostomi</taxon>
        <taxon>Actinopterygii</taxon>
        <taxon>Neopterygii</taxon>
        <taxon>Teleostei</taxon>
        <taxon>Neoteleostei</taxon>
        <taxon>Acanthomorphata</taxon>
        <taxon>Anabantaria</taxon>
        <taxon>Synbranchiformes</taxon>
        <taxon>Mastacembelidae</taxon>
        <taxon>Mastacembelus</taxon>
    </lineage>
</organism>
<evidence type="ECO:0000256" key="8">
    <source>
        <dbReference type="ARBA" id="ARBA00023125"/>
    </source>
</evidence>
<dbReference type="Proteomes" id="UP000261640">
    <property type="component" value="Unplaced"/>
</dbReference>
<dbReference type="GO" id="GO:0005634">
    <property type="term" value="C:nucleus"/>
    <property type="evidence" value="ECO:0007669"/>
    <property type="project" value="UniProtKB-SubCell"/>
</dbReference>
<keyword evidence="5 11" id="KW-0863">Zinc-finger</keyword>
<evidence type="ECO:0000256" key="12">
    <source>
        <dbReference type="SAM" id="MobiDB-lite"/>
    </source>
</evidence>
<dbReference type="GeneTree" id="ENSGT00940000153805"/>
<comment type="similarity">
    <text evidence="2">Belongs to the krueppel C2H2-type zinc-finger protein family.</text>
</comment>
<dbReference type="FunFam" id="3.30.160.60:FF:003017">
    <property type="entry name" value="Si:cabz01054396.2"/>
    <property type="match status" value="1"/>
</dbReference>
<dbReference type="SMART" id="SM00355">
    <property type="entry name" value="ZnF_C2H2"/>
    <property type="match status" value="5"/>
</dbReference>
<accession>A0A7N8YQJ6</accession>
<dbReference type="Pfam" id="PF13912">
    <property type="entry name" value="zf-C2H2_6"/>
    <property type="match status" value="1"/>
</dbReference>
<feature type="domain" description="C2H2-type" evidence="13">
    <location>
        <begin position="281"/>
        <end position="308"/>
    </location>
</feature>
<dbReference type="PANTHER" id="PTHR16515">
    <property type="entry name" value="PR DOMAIN ZINC FINGER PROTEIN"/>
    <property type="match status" value="1"/>
</dbReference>
<feature type="region of interest" description="Disordered" evidence="12">
    <location>
        <begin position="141"/>
        <end position="195"/>
    </location>
</feature>
<feature type="compositionally biased region" description="Acidic residues" evidence="12">
    <location>
        <begin position="157"/>
        <end position="167"/>
    </location>
</feature>
<dbReference type="SUPFAM" id="SSF57667">
    <property type="entry name" value="beta-beta-alpha zinc fingers"/>
    <property type="match status" value="3"/>
</dbReference>
<feature type="region of interest" description="Disordered" evidence="12">
    <location>
        <begin position="87"/>
        <end position="113"/>
    </location>
</feature>
<proteinExistence type="inferred from homology"/>
<evidence type="ECO:0000313" key="14">
    <source>
        <dbReference type="Ensembl" id="ENSMAMP00000065612.1"/>
    </source>
</evidence>
<evidence type="ECO:0000256" key="5">
    <source>
        <dbReference type="ARBA" id="ARBA00022771"/>
    </source>
</evidence>
<dbReference type="FunFam" id="3.30.160.60:FF:000478">
    <property type="entry name" value="Zinc finger protein 133"/>
    <property type="match status" value="1"/>
</dbReference>
<dbReference type="FunFam" id="3.30.160.60:FF:002460">
    <property type="entry name" value="Zgc:174574"/>
    <property type="match status" value="1"/>
</dbReference>
<dbReference type="PANTHER" id="PTHR16515:SF66">
    <property type="entry name" value="C2H2-TYPE DOMAIN-CONTAINING PROTEIN"/>
    <property type="match status" value="1"/>
</dbReference>
<dbReference type="FunFam" id="3.30.160.60:FF:001480">
    <property type="entry name" value="Si:cabz01071911.3"/>
    <property type="match status" value="1"/>
</dbReference>
<feature type="domain" description="C2H2-type" evidence="13">
    <location>
        <begin position="309"/>
        <end position="336"/>
    </location>
</feature>
<evidence type="ECO:0000256" key="10">
    <source>
        <dbReference type="ARBA" id="ARBA00023242"/>
    </source>
</evidence>
<keyword evidence="15" id="KW-1185">Reference proteome</keyword>
<dbReference type="Ensembl" id="ENSMAMT00000044326.1">
    <property type="protein sequence ID" value="ENSMAMP00000065612.1"/>
    <property type="gene ID" value="ENSMAMG00000028485.1"/>
</dbReference>
<sequence>MFQLRSFVHQRLYAAAEEILGEVEKTITLALHEADASRPKEEVENLYLIEMGTIQAVCSLRVFYVAAELPWTSSVQHRDECDSLLLQENPGPSTPMVSGSSQTSTDLHSGKWNNSPCRMFKIKEEQEEPGDENEAQVSYEMQPVSSDCSAAHSENYDSNEEGVDSEGDQTKRKIMQGQSGTDKAESPYESGSANGQKDRSFCHLCGRGFQCFASFLKHIKTHKKILCQECGKTFNSQQQLIVHVRTHSGERPYHCDICDKAFSHKQNLRIHKRSHSGERPCHCGQCDKSFSTSSQLKLHMRYHSGERLYQCKFCGKSFPQNSQMKRHRTTHIGESC</sequence>
<dbReference type="Pfam" id="PF00096">
    <property type="entry name" value="zf-C2H2"/>
    <property type="match status" value="3"/>
</dbReference>
<evidence type="ECO:0000256" key="11">
    <source>
        <dbReference type="PROSITE-ProRule" id="PRU00042"/>
    </source>
</evidence>
<feature type="domain" description="C2H2-type" evidence="13">
    <location>
        <begin position="253"/>
        <end position="280"/>
    </location>
</feature>
<evidence type="ECO:0000256" key="6">
    <source>
        <dbReference type="ARBA" id="ARBA00022833"/>
    </source>
</evidence>
<feature type="compositionally biased region" description="Polar residues" evidence="12">
    <location>
        <begin position="95"/>
        <end position="113"/>
    </location>
</feature>
<evidence type="ECO:0000256" key="9">
    <source>
        <dbReference type="ARBA" id="ARBA00023163"/>
    </source>
</evidence>
<dbReference type="PROSITE" id="PS50157">
    <property type="entry name" value="ZINC_FINGER_C2H2_2"/>
    <property type="match status" value="5"/>
</dbReference>
<keyword evidence="6" id="KW-0862">Zinc</keyword>
<name>A0A7N8YQJ6_9TELE</name>
<evidence type="ECO:0000259" key="13">
    <source>
        <dbReference type="PROSITE" id="PS50157"/>
    </source>
</evidence>
<evidence type="ECO:0000256" key="3">
    <source>
        <dbReference type="ARBA" id="ARBA00022723"/>
    </source>
</evidence>
<dbReference type="GO" id="GO:0003677">
    <property type="term" value="F:DNA binding"/>
    <property type="evidence" value="ECO:0007669"/>
    <property type="project" value="UniProtKB-KW"/>
</dbReference>
<dbReference type="InterPro" id="IPR036236">
    <property type="entry name" value="Znf_C2H2_sf"/>
</dbReference>
<evidence type="ECO:0000256" key="7">
    <source>
        <dbReference type="ARBA" id="ARBA00023015"/>
    </source>
</evidence>
<evidence type="ECO:0000256" key="1">
    <source>
        <dbReference type="ARBA" id="ARBA00004123"/>
    </source>
</evidence>
<keyword evidence="9" id="KW-0804">Transcription</keyword>
<reference evidence="14" key="1">
    <citation type="submission" date="2025-08" db="UniProtKB">
        <authorList>
            <consortium name="Ensembl"/>
        </authorList>
    </citation>
    <scope>IDENTIFICATION</scope>
</reference>
<keyword evidence="10" id="KW-0539">Nucleus</keyword>
<dbReference type="InterPro" id="IPR050331">
    <property type="entry name" value="Zinc_finger"/>
</dbReference>
<evidence type="ECO:0000256" key="2">
    <source>
        <dbReference type="ARBA" id="ARBA00006991"/>
    </source>
</evidence>
<dbReference type="PROSITE" id="PS00028">
    <property type="entry name" value="ZINC_FINGER_C2H2_1"/>
    <property type="match status" value="4"/>
</dbReference>
<dbReference type="GO" id="GO:0010468">
    <property type="term" value="P:regulation of gene expression"/>
    <property type="evidence" value="ECO:0007669"/>
    <property type="project" value="TreeGrafter"/>
</dbReference>
<protein>
    <submittedName>
        <fullName evidence="14">Zinc finger protein 287-like</fullName>
    </submittedName>
</protein>
<dbReference type="InterPro" id="IPR013087">
    <property type="entry name" value="Znf_C2H2_type"/>
</dbReference>
<keyword evidence="8" id="KW-0238">DNA-binding</keyword>
<keyword evidence="4" id="KW-0677">Repeat</keyword>
<dbReference type="Gene3D" id="3.30.160.60">
    <property type="entry name" value="Classic Zinc Finger"/>
    <property type="match status" value="4"/>
</dbReference>
<evidence type="ECO:0000313" key="15">
    <source>
        <dbReference type="Proteomes" id="UP000261640"/>
    </source>
</evidence>
<comment type="subcellular location">
    <subcellularLocation>
        <location evidence="1">Nucleus</location>
    </subcellularLocation>
</comment>
<feature type="domain" description="C2H2-type" evidence="13">
    <location>
        <begin position="225"/>
        <end position="252"/>
    </location>
</feature>
<dbReference type="GO" id="GO:0008270">
    <property type="term" value="F:zinc ion binding"/>
    <property type="evidence" value="ECO:0007669"/>
    <property type="project" value="UniProtKB-KW"/>
</dbReference>
<keyword evidence="7" id="KW-0805">Transcription regulation</keyword>
<dbReference type="AlphaFoldDB" id="A0A7N8YQJ6"/>
<feature type="domain" description="C2H2-type" evidence="13">
    <location>
        <begin position="200"/>
        <end position="222"/>
    </location>
</feature>
<keyword evidence="3" id="KW-0479">Metal-binding</keyword>
<reference evidence="14" key="2">
    <citation type="submission" date="2025-09" db="UniProtKB">
        <authorList>
            <consortium name="Ensembl"/>
        </authorList>
    </citation>
    <scope>IDENTIFICATION</scope>
</reference>